<gene>
    <name evidence="1" type="ORF">AVEN_103579_1</name>
</gene>
<evidence type="ECO:0000313" key="2">
    <source>
        <dbReference type="Proteomes" id="UP000499080"/>
    </source>
</evidence>
<dbReference type="Proteomes" id="UP000499080">
    <property type="component" value="Unassembled WGS sequence"/>
</dbReference>
<proteinExistence type="predicted"/>
<evidence type="ECO:0000313" key="1">
    <source>
        <dbReference type="EMBL" id="GBO45513.1"/>
    </source>
</evidence>
<name>A0A4Y2X7D8_ARAVE</name>
<accession>A0A4Y2X7D8</accession>
<dbReference type="EMBL" id="BGPR01072652">
    <property type="protein sequence ID" value="GBO45513.1"/>
    <property type="molecule type" value="Genomic_DNA"/>
</dbReference>
<organism evidence="1 2">
    <name type="scientific">Araneus ventricosus</name>
    <name type="common">Orbweaver spider</name>
    <name type="synonym">Epeira ventricosa</name>
    <dbReference type="NCBI Taxonomy" id="182803"/>
    <lineage>
        <taxon>Eukaryota</taxon>
        <taxon>Metazoa</taxon>
        <taxon>Ecdysozoa</taxon>
        <taxon>Arthropoda</taxon>
        <taxon>Chelicerata</taxon>
        <taxon>Arachnida</taxon>
        <taxon>Araneae</taxon>
        <taxon>Araneomorphae</taxon>
        <taxon>Entelegynae</taxon>
        <taxon>Araneoidea</taxon>
        <taxon>Araneidae</taxon>
        <taxon>Araneus</taxon>
    </lineage>
</organism>
<keyword evidence="2" id="KW-1185">Reference proteome</keyword>
<reference evidence="1 2" key="1">
    <citation type="journal article" date="2019" name="Sci. Rep.">
        <title>Orb-weaving spider Araneus ventricosus genome elucidates the spidroin gene catalogue.</title>
        <authorList>
            <person name="Kono N."/>
            <person name="Nakamura H."/>
            <person name="Ohtoshi R."/>
            <person name="Moran D.A.P."/>
            <person name="Shinohara A."/>
            <person name="Yoshida Y."/>
            <person name="Fujiwara M."/>
            <person name="Mori M."/>
            <person name="Tomita M."/>
            <person name="Arakawa K."/>
        </authorList>
    </citation>
    <scope>NUCLEOTIDE SEQUENCE [LARGE SCALE GENOMIC DNA]</scope>
</reference>
<protein>
    <submittedName>
        <fullName evidence="1">Uncharacterized protein</fullName>
    </submittedName>
</protein>
<dbReference type="AlphaFoldDB" id="A0A4Y2X7D8"/>
<comment type="caution">
    <text evidence="1">The sequence shown here is derived from an EMBL/GenBank/DDBJ whole genome shotgun (WGS) entry which is preliminary data.</text>
</comment>
<feature type="non-terminal residue" evidence="1">
    <location>
        <position position="1"/>
    </location>
</feature>
<sequence>QRLLTLIEVAVGGFTVFPPNEHKCGKMSLKTLQEGNLRSDIGVQISAPDATDPTEDTTLTLYHDSWPNDSWTWLHMLDKTGLESPPQNSNLLLQLF</sequence>